<dbReference type="AlphaFoldDB" id="A0A7J0A266"/>
<protein>
    <submittedName>
        <fullName evidence="1">Uncharacterized protein</fullName>
    </submittedName>
</protein>
<proteinExistence type="predicted"/>
<evidence type="ECO:0000313" key="2">
    <source>
        <dbReference type="Proteomes" id="UP000491181"/>
    </source>
</evidence>
<dbReference type="Proteomes" id="UP000491181">
    <property type="component" value="Unassembled WGS sequence"/>
</dbReference>
<comment type="caution">
    <text evidence="1">The sequence shown here is derived from an EMBL/GenBank/DDBJ whole genome shotgun (WGS) entry which is preliminary data.</text>
</comment>
<dbReference type="EMBL" id="BLLS01000042">
    <property type="protein sequence ID" value="GFH86448.1"/>
    <property type="molecule type" value="Genomic_DNA"/>
</dbReference>
<evidence type="ECO:0000313" key="1">
    <source>
        <dbReference type="EMBL" id="GFH86448.1"/>
    </source>
</evidence>
<gene>
    <name evidence="1" type="ORF">IMSAGC001_01856</name>
</gene>
<accession>A0A7J0A266</accession>
<reference evidence="1 2" key="1">
    <citation type="journal article" date="2020" name="Microbiome">
        <title>Single-cell genomics of uncultured bacteria reveals dietary fiber responders in the mouse gut microbiota.</title>
        <authorList>
            <person name="Chijiiwa R."/>
            <person name="Hosokawa M."/>
            <person name="Kogawa M."/>
            <person name="Nishikawa Y."/>
            <person name="Ide K."/>
            <person name="Sakanashi C."/>
            <person name="Takahashi K."/>
            <person name="Takeyama H."/>
        </authorList>
    </citation>
    <scope>NUCLEOTIDE SEQUENCE [LARGE SCALE GENOMIC DNA]</scope>
    <source>
        <strain evidence="1">IMSAGC_001</strain>
    </source>
</reference>
<organism evidence="1 2">
    <name type="scientific">Bacteroides acidifaciens</name>
    <dbReference type="NCBI Taxonomy" id="85831"/>
    <lineage>
        <taxon>Bacteria</taxon>
        <taxon>Pseudomonadati</taxon>
        <taxon>Bacteroidota</taxon>
        <taxon>Bacteroidia</taxon>
        <taxon>Bacteroidales</taxon>
        <taxon>Bacteroidaceae</taxon>
        <taxon>Bacteroides</taxon>
    </lineage>
</organism>
<sequence>MYICEVFKKYILMGKNKIDYEIEIIPRNISPKF</sequence>
<name>A0A7J0A266_9BACE</name>